<comment type="caution">
    <text evidence="6">The sequence shown here is derived from an EMBL/GenBank/DDBJ whole genome shotgun (WGS) entry which is preliminary data.</text>
</comment>
<organism evidence="6 7">
    <name type="scientific">Salinimicrobium gaetbulicola</name>
    <dbReference type="NCBI Taxonomy" id="999702"/>
    <lineage>
        <taxon>Bacteria</taxon>
        <taxon>Pseudomonadati</taxon>
        <taxon>Bacteroidota</taxon>
        <taxon>Flavobacteriia</taxon>
        <taxon>Flavobacteriales</taxon>
        <taxon>Flavobacteriaceae</taxon>
        <taxon>Salinimicrobium</taxon>
    </lineage>
</organism>
<proteinExistence type="predicted"/>
<dbReference type="Pfam" id="PF13411">
    <property type="entry name" value="MerR_1"/>
    <property type="match status" value="1"/>
</dbReference>
<dbReference type="Pfam" id="PF02607">
    <property type="entry name" value="B12-binding_2"/>
    <property type="match status" value="1"/>
</dbReference>
<evidence type="ECO:0000256" key="2">
    <source>
        <dbReference type="ARBA" id="ARBA00023015"/>
    </source>
</evidence>
<keyword evidence="3" id="KW-0238">DNA-binding</keyword>
<keyword evidence="4" id="KW-0804">Transcription</keyword>
<dbReference type="InterPro" id="IPR003759">
    <property type="entry name" value="Cbl-bd_cap"/>
</dbReference>
<reference evidence="7" key="1">
    <citation type="journal article" date="2019" name="Int. J. Syst. Evol. Microbiol.">
        <title>The Global Catalogue of Microorganisms (GCM) 10K type strain sequencing project: providing services to taxonomists for standard genome sequencing and annotation.</title>
        <authorList>
            <consortium name="The Broad Institute Genomics Platform"/>
            <consortium name="The Broad Institute Genome Sequencing Center for Infectious Disease"/>
            <person name="Wu L."/>
            <person name="Ma J."/>
        </authorList>
    </citation>
    <scope>NUCLEOTIDE SEQUENCE [LARGE SCALE GENOMIC DNA]</scope>
    <source>
        <strain evidence="7">CCUG 60898</strain>
    </source>
</reference>
<evidence type="ECO:0000256" key="1">
    <source>
        <dbReference type="ARBA" id="ARBA00022491"/>
    </source>
</evidence>
<keyword evidence="2" id="KW-0805">Transcription regulation</keyword>
<evidence type="ECO:0000259" key="5">
    <source>
        <dbReference type="PROSITE" id="PS50937"/>
    </source>
</evidence>
<sequence length="300" mass="34911">MNSFSISQLSQFSGVKPHTIRIWEQRYNALQPQRSEGNTRFYDSSQLRRLLNIVSLTKTGMKVSKLCKMSDEELYGLQKEYINEALEESDFEYFVSQMISAGMNYDENNFEKIFSHCFIRFGLFKTYREIIYPMVNRVGLLWTTNTIPPSQEHYITNLLRQKLFTSIDSLTTEADNQGAWMLFLPEDEFHEMGLLFANYLIRSMGKKVIYLGPNVPLSSVERALEDTGAENLLLFMVHKDLPEHIEQFIAELGKIGRDKKIFVAANKELAADFSKEKAINWLYSIEDLEKQFNNEKIEIS</sequence>
<dbReference type="SMART" id="SM00422">
    <property type="entry name" value="HTH_MERR"/>
    <property type="match status" value="1"/>
</dbReference>
<dbReference type="Gene3D" id="1.10.1660.10">
    <property type="match status" value="1"/>
</dbReference>
<evidence type="ECO:0000256" key="4">
    <source>
        <dbReference type="ARBA" id="ARBA00023163"/>
    </source>
</evidence>
<dbReference type="SUPFAM" id="SSF52242">
    <property type="entry name" value="Cobalamin (vitamin B12)-binding domain"/>
    <property type="match status" value="1"/>
</dbReference>
<keyword evidence="7" id="KW-1185">Reference proteome</keyword>
<dbReference type="EMBL" id="JBHTJP010000002">
    <property type="protein sequence ID" value="MFD0975165.1"/>
    <property type="molecule type" value="Genomic_DNA"/>
</dbReference>
<evidence type="ECO:0000313" key="7">
    <source>
        <dbReference type="Proteomes" id="UP001597100"/>
    </source>
</evidence>
<dbReference type="CDD" id="cd01104">
    <property type="entry name" value="HTH_MlrA-CarA"/>
    <property type="match status" value="1"/>
</dbReference>
<dbReference type="Gene3D" id="3.40.50.280">
    <property type="entry name" value="Cobalamin-binding domain"/>
    <property type="match status" value="1"/>
</dbReference>
<gene>
    <name evidence="6" type="ORF">ACFQ1G_00035</name>
</gene>
<dbReference type="PANTHER" id="PTHR30204">
    <property type="entry name" value="REDOX-CYCLING DRUG-SENSING TRANSCRIPTIONAL ACTIVATOR SOXR"/>
    <property type="match status" value="1"/>
</dbReference>
<dbReference type="InterPro" id="IPR047057">
    <property type="entry name" value="MerR_fam"/>
</dbReference>
<dbReference type="InterPro" id="IPR036724">
    <property type="entry name" value="Cobalamin-bd_sf"/>
</dbReference>
<evidence type="ECO:0000313" key="6">
    <source>
        <dbReference type="EMBL" id="MFD0975165.1"/>
    </source>
</evidence>
<feature type="domain" description="HTH merR-type" evidence="5">
    <location>
        <begin position="3"/>
        <end position="72"/>
    </location>
</feature>
<dbReference type="Proteomes" id="UP001597100">
    <property type="component" value="Unassembled WGS sequence"/>
</dbReference>
<accession>A0ABW3IBV8</accession>
<protein>
    <submittedName>
        <fullName evidence="6">MerR family transcriptional regulator</fullName>
    </submittedName>
</protein>
<dbReference type="PANTHER" id="PTHR30204:SF69">
    <property type="entry name" value="MERR-FAMILY TRANSCRIPTIONAL REGULATOR"/>
    <property type="match status" value="1"/>
</dbReference>
<dbReference type="InterPro" id="IPR000551">
    <property type="entry name" value="MerR-type_HTH_dom"/>
</dbReference>
<dbReference type="Gene3D" id="1.10.1240.10">
    <property type="entry name" value="Methionine synthase domain"/>
    <property type="match status" value="1"/>
</dbReference>
<evidence type="ECO:0000256" key="3">
    <source>
        <dbReference type="ARBA" id="ARBA00023125"/>
    </source>
</evidence>
<keyword evidence="1" id="KW-0678">Repressor</keyword>
<dbReference type="SUPFAM" id="SSF46955">
    <property type="entry name" value="Putative DNA-binding domain"/>
    <property type="match status" value="1"/>
</dbReference>
<dbReference type="PROSITE" id="PS50937">
    <property type="entry name" value="HTH_MERR_2"/>
    <property type="match status" value="1"/>
</dbReference>
<dbReference type="RefSeq" id="WP_380736178.1">
    <property type="nucleotide sequence ID" value="NZ_JBHTJP010000002.1"/>
</dbReference>
<dbReference type="InterPro" id="IPR036594">
    <property type="entry name" value="Meth_synthase_dom"/>
</dbReference>
<dbReference type="InterPro" id="IPR009061">
    <property type="entry name" value="DNA-bd_dom_put_sf"/>
</dbReference>
<name>A0ABW3IBV8_9FLAO</name>